<feature type="region of interest" description="Disordered" evidence="1">
    <location>
        <begin position="260"/>
        <end position="317"/>
    </location>
</feature>
<evidence type="ECO:0000313" key="3">
    <source>
        <dbReference type="Proteomes" id="UP000653454"/>
    </source>
</evidence>
<evidence type="ECO:0000256" key="1">
    <source>
        <dbReference type="SAM" id="MobiDB-lite"/>
    </source>
</evidence>
<reference evidence="2" key="1">
    <citation type="submission" date="2020-11" db="EMBL/GenBank/DDBJ databases">
        <authorList>
            <person name="Whiteford S."/>
        </authorList>
    </citation>
    <scope>NUCLEOTIDE SEQUENCE</scope>
</reference>
<dbReference type="EMBL" id="CAJHNJ030000055">
    <property type="protein sequence ID" value="CAG9132999.1"/>
    <property type="molecule type" value="Genomic_DNA"/>
</dbReference>
<keyword evidence="3" id="KW-1185">Reference proteome</keyword>
<dbReference type="AlphaFoldDB" id="A0A8S4FXT3"/>
<organism evidence="2 3">
    <name type="scientific">Plutella xylostella</name>
    <name type="common">Diamondback moth</name>
    <name type="synonym">Plutella maculipennis</name>
    <dbReference type="NCBI Taxonomy" id="51655"/>
    <lineage>
        <taxon>Eukaryota</taxon>
        <taxon>Metazoa</taxon>
        <taxon>Ecdysozoa</taxon>
        <taxon>Arthropoda</taxon>
        <taxon>Hexapoda</taxon>
        <taxon>Insecta</taxon>
        <taxon>Pterygota</taxon>
        <taxon>Neoptera</taxon>
        <taxon>Endopterygota</taxon>
        <taxon>Lepidoptera</taxon>
        <taxon>Glossata</taxon>
        <taxon>Ditrysia</taxon>
        <taxon>Yponomeutoidea</taxon>
        <taxon>Plutellidae</taxon>
        <taxon>Plutella</taxon>
    </lineage>
</organism>
<comment type="caution">
    <text evidence="2">The sequence shown here is derived from an EMBL/GenBank/DDBJ whole genome shotgun (WGS) entry which is preliminary data.</text>
</comment>
<protein>
    <submittedName>
        <fullName evidence="2">(diamondback moth) hypothetical protein</fullName>
    </submittedName>
</protein>
<dbReference type="Proteomes" id="UP000653454">
    <property type="component" value="Unassembled WGS sequence"/>
</dbReference>
<proteinExistence type="predicted"/>
<feature type="region of interest" description="Disordered" evidence="1">
    <location>
        <begin position="154"/>
        <end position="185"/>
    </location>
</feature>
<name>A0A8S4FXT3_PLUXY</name>
<evidence type="ECO:0000313" key="2">
    <source>
        <dbReference type="EMBL" id="CAG9132999.1"/>
    </source>
</evidence>
<feature type="compositionally biased region" description="Basic and acidic residues" evidence="1">
    <location>
        <begin position="286"/>
        <end position="317"/>
    </location>
</feature>
<sequence length="475" mass="52995">MYVVSYRGLRAAAVKEAHARELARSVLPGVRRPSDAVQILKSYAAAHRSRRTTLARLAGKYGDNLFMEALPEGGYSLRCGRLLQVSWALQNKWSAIAPFVHRMKFDLEYMDEAYVKQIKHVHSQLLDPALETDERTFLLEKILDIILEASGAMSNVEESETDTENLNKTRTTLDQEPDLPDTREKTKVNHDLGKKRVKDTNAKDAEVMAPPKKIPKKAKDNINPKKVDKQIPTAVKKSVNNAGDAERILKDKTKKAVESNVVLENDGKKDSNAKKKSINPGAVVTSKDKVDSVKQKDNQGVKKVVADSNKKAADVKKVSTGNIKPVEKGVDDNKKIAKDKIVKEIKKPNVIKKPVSSLDTKDIVDVKKASVEPRKSTNEAKLKIVTDVNKQKSIPKKIPKLNEKENVVKEKNNDNAKMIRKPLNNDIKKVSNEIKKPDATQNKLNVINKLSAPTKEVKKSKLPVLSAEKRAKMVK</sequence>
<gene>
    <name evidence="2" type="ORF">PLXY2_LOCUS11186</name>
</gene>
<accession>A0A8S4FXT3</accession>